<feature type="binding site" evidence="16">
    <location>
        <position position="104"/>
    </location>
    <ligand>
        <name>FMN</name>
        <dbReference type="ChEBI" id="CHEBI:58210"/>
    </ligand>
</feature>
<gene>
    <name evidence="16" type="primary">ribK</name>
    <name evidence="18" type="ORF">HA336_03455</name>
</gene>
<proteinExistence type="inferred from homology"/>
<evidence type="ECO:0000256" key="2">
    <source>
        <dbReference type="ARBA" id="ARBA00006428"/>
    </source>
</evidence>
<feature type="domain" description="Riboflavin kinase" evidence="17">
    <location>
        <begin position="13"/>
        <end position="127"/>
    </location>
</feature>
<dbReference type="Gene3D" id="2.40.30.30">
    <property type="entry name" value="Riboflavin kinase-like"/>
    <property type="match status" value="1"/>
</dbReference>
<feature type="binding site" evidence="16">
    <location>
        <begin position="15"/>
        <end position="20"/>
    </location>
    <ligand>
        <name>CDP</name>
        <dbReference type="ChEBI" id="CHEBI:58069"/>
    </ligand>
</feature>
<evidence type="ECO:0000256" key="10">
    <source>
        <dbReference type="ARBA" id="ARBA00022777"/>
    </source>
</evidence>
<comment type="caution">
    <text evidence="16">Lacks conserved residue(s) required for the propagation of feature annotation.</text>
</comment>
<feature type="binding site" evidence="16">
    <location>
        <begin position="109"/>
        <end position="112"/>
    </location>
    <ligand>
        <name>CDP</name>
        <dbReference type="ChEBI" id="CHEBI:58069"/>
    </ligand>
</feature>
<sequence>MFTGPIVAVGEYVEGLGEGRRYVSIPYYRREIERVIGARPFPGTFNVRVEREERESLRELASSYGYRIEPHGEYGGAWLYPCLVNGRPAWLVFPDLTEHRDQVELISETELRRELNVIHGDMVKIEVWGPSTWKLARRLTCGPSGGR</sequence>
<dbReference type="PANTHER" id="PTHR40706">
    <property type="entry name" value="RIBOFLAVIN KINASE"/>
    <property type="match status" value="1"/>
</dbReference>
<evidence type="ECO:0000256" key="4">
    <source>
        <dbReference type="ARBA" id="ARBA00017394"/>
    </source>
</evidence>
<dbReference type="GO" id="GO:0008531">
    <property type="term" value="F:riboflavin kinase activity"/>
    <property type="evidence" value="ECO:0007669"/>
    <property type="project" value="InterPro"/>
</dbReference>
<comment type="cofactor">
    <cofactor evidence="16">
        <name>Mg(2+)</name>
        <dbReference type="ChEBI" id="CHEBI:18420"/>
    </cofactor>
    <text evidence="16">Binds 1 Mg(2+) ion per subunit.</text>
</comment>
<keyword evidence="5 16" id="KW-0285">Flavoprotein</keyword>
<dbReference type="Pfam" id="PF01982">
    <property type="entry name" value="CTP-dep_RFKase"/>
    <property type="match status" value="1"/>
</dbReference>
<evidence type="ECO:0000256" key="9">
    <source>
        <dbReference type="ARBA" id="ARBA00022741"/>
    </source>
</evidence>
<evidence type="ECO:0000256" key="14">
    <source>
        <dbReference type="ARBA" id="ARBA00033116"/>
    </source>
</evidence>
<dbReference type="RefSeq" id="WP_011019766.1">
    <property type="nucleotide sequence ID" value="NZ_DUJS01000003.1"/>
</dbReference>
<evidence type="ECO:0000313" key="19">
    <source>
        <dbReference type="Proteomes" id="UP000619545"/>
    </source>
</evidence>
<dbReference type="OMA" id="RELNVIH"/>
<dbReference type="GO" id="GO:0000287">
    <property type="term" value="F:magnesium ion binding"/>
    <property type="evidence" value="ECO:0007669"/>
    <property type="project" value="UniProtKB-UniRule"/>
</dbReference>
<protein>
    <recommendedName>
        <fullName evidence="4 16">Riboflavin kinase</fullName>
        <shortName evidence="16">RFK</shortName>
        <ecNumber evidence="3 16">2.7.1.161</ecNumber>
    </recommendedName>
    <alternativeName>
        <fullName evidence="13 16">CTP-dependent riboflavin kinase</fullName>
    </alternativeName>
    <alternativeName>
        <fullName evidence="14 16">CTP:riboflavin 5'-phosphotransferase</fullName>
    </alternativeName>
    <alternativeName>
        <fullName evidence="12 16">Flavokinase</fullName>
    </alternativeName>
</protein>
<name>A0A832THL6_9EURY</name>
<comment type="catalytic activity">
    <reaction evidence="15 16">
        <text>riboflavin + CTP = CDP + FMN + H(+)</text>
        <dbReference type="Rhea" id="RHEA:25021"/>
        <dbReference type="ChEBI" id="CHEBI:15378"/>
        <dbReference type="ChEBI" id="CHEBI:37563"/>
        <dbReference type="ChEBI" id="CHEBI:57986"/>
        <dbReference type="ChEBI" id="CHEBI:58069"/>
        <dbReference type="ChEBI" id="CHEBI:58210"/>
        <dbReference type="EC" id="2.7.1.161"/>
    </reaction>
</comment>
<keyword evidence="9 16" id="KW-0547">Nucleotide-binding</keyword>
<comment type="function">
    <text evidence="16">Catalyzes the CTP-dependent phosphorylation of riboflavin (vitamin B2) to form flavin mononucleotide (FMN).</text>
</comment>
<dbReference type="UniPathway" id="UPA00276">
    <property type="reaction ID" value="UER00929"/>
</dbReference>
<reference evidence="18" key="1">
    <citation type="journal article" date="2020" name="bioRxiv">
        <title>A rank-normalized archaeal taxonomy based on genome phylogeny resolves widespread incomplete and uneven classifications.</title>
        <authorList>
            <person name="Rinke C."/>
            <person name="Chuvochina M."/>
            <person name="Mussig A.J."/>
            <person name="Chaumeil P.-A."/>
            <person name="Waite D.W."/>
            <person name="Whitman W.B."/>
            <person name="Parks D.H."/>
            <person name="Hugenholtz P."/>
        </authorList>
    </citation>
    <scope>NUCLEOTIDE SEQUENCE</scope>
    <source>
        <strain evidence="18">UBA8853</strain>
    </source>
</reference>
<dbReference type="GO" id="GO:0000166">
    <property type="term" value="F:nucleotide binding"/>
    <property type="evidence" value="ECO:0007669"/>
    <property type="project" value="UniProtKB-UniRule"/>
</dbReference>
<dbReference type="PANTHER" id="PTHR40706:SF1">
    <property type="entry name" value="RIBOFLAVIN KINASE"/>
    <property type="match status" value="1"/>
</dbReference>
<evidence type="ECO:0000256" key="7">
    <source>
        <dbReference type="ARBA" id="ARBA00022679"/>
    </source>
</evidence>
<keyword evidence="11 16" id="KW-0460">Magnesium</keyword>
<dbReference type="AlphaFoldDB" id="A0A832THL6"/>
<evidence type="ECO:0000256" key="3">
    <source>
        <dbReference type="ARBA" id="ARBA00011987"/>
    </source>
</evidence>
<keyword evidence="6 16" id="KW-0288">FMN</keyword>
<keyword evidence="8 16" id="KW-0479">Metal-binding</keyword>
<evidence type="ECO:0000256" key="16">
    <source>
        <dbReference type="HAMAP-Rule" id="MF_01285"/>
    </source>
</evidence>
<dbReference type="EMBL" id="DUJS01000003">
    <property type="protein sequence ID" value="HII70273.1"/>
    <property type="molecule type" value="Genomic_DNA"/>
</dbReference>
<evidence type="ECO:0000259" key="17">
    <source>
        <dbReference type="Pfam" id="PF01982"/>
    </source>
</evidence>
<evidence type="ECO:0000256" key="5">
    <source>
        <dbReference type="ARBA" id="ARBA00022630"/>
    </source>
</evidence>
<evidence type="ECO:0000313" key="18">
    <source>
        <dbReference type="EMBL" id="HII70273.1"/>
    </source>
</evidence>
<keyword evidence="7 16" id="KW-0808">Transferase</keyword>
<feature type="binding site" evidence="16">
    <location>
        <position position="44"/>
    </location>
    <ligand>
        <name>Mg(2+)</name>
        <dbReference type="ChEBI" id="CHEBI:18420"/>
    </ligand>
</feature>
<evidence type="ECO:0000256" key="11">
    <source>
        <dbReference type="ARBA" id="ARBA00022842"/>
    </source>
</evidence>
<feature type="binding site" evidence="16">
    <location>
        <position position="97"/>
    </location>
    <ligand>
        <name>FMN</name>
        <dbReference type="ChEBI" id="CHEBI:58210"/>
    </ligand>
</feature>
<comment type="similarity">
    <text evidence="2 16">Belongs to the archaeal riboflavin kinase family.</text>
</comment>
<dbReference type="InterPro" id="IPR039063">
    <property type="entry name" value="RibK_CTP-dep"/>
</dbReference>
<evidence type="ECO:0000256" key="1">
    <source>
        <dbReference type="ARBA" id="ARBA00005219"/>
    </source>
</evidence>
<feature type="binding site" evidence="16">
    <location>
        <position position="46"/>
    </location>
    <ligand>
        <name>Mg(2+)</name>
        <dbReference type="ChEBI" id="CHEBI:18420"/>
    </ligand>
</feature>
<dbReference type="InterPro" id="IPR023602">
    <property type="entry name" value="Riboflavin_kinase_CTP-dep"/>
</dbReference>
<evidence type="ECO:0000256" key="6">
    <source>
        <dbReference type="ARBA" id="ARBA00022643"/>
    </source>
</evidence>
<comment type="pathway">
    <text evidence="1 16">Cofactor biosynthesis; FMN biosynthesis; FMN from riboflavin (CTP route): step 1/1.</text>
</comment>
<dbReference type="InterPro" id="IPR023465">
    <property type="entry name" value="Riboflavin_kinase_dom_sf"/>
</dbReference>
<evidence type="ECO:0000256" key="12">
    <source>
        <dbReference type="ARBA" id="ARBA00029789"/>
    </source>
</evidence>
<dbReference type="Proteomes" id="UP000619545">
    <property type="component" value="Unassembled WGS sequence"/>
</dbReference>
<evidence type="ECO:0000256" key="8">
    <source>
        <dbReference type="ARBA" id="ARBA00022723"/>
    </source>
</evidence>
<dbReference type="GO" id="GO:0009231">
    <property type="term" value="P:riboflavin biosynthetic process"/>
    <property type="evidence" value="ECO:0007669"/>
    <property type="project" value="InterPro"/>
</dbReference>
<dbReference type="InterPro" id="IPR023470">
    <property type="entry name" value="Riboflavin_kinase_archaeal"/>
</dbReference>
<dbReference type="SUPFAM" id="SSF82114">
    <property type="entry name" value="Riboflavin kinase-like"/>
    <property type="match status" value="1"/>
</dbReference>
<dbReference type="EC" id="2.7.1.161" evidence="3 16"/>
<accession>A0A832THL6</accession>
<dbReference type="SMR" id="A0A832THL6"/>
<comment type="caution">
    <text evidence="18">The sequence shown here is derived from an EMBL/GenBank/DDBJ whole genome shotgun (WGS) entry which is preliminary data.</text>
</comment>
<keyword evidence="10 16" id="KW-0418">Kinase</keyword>
<dbReference type="GO" id="GO:0009398">
    <property type="term" value="P:FMN biosynthetic process"/>
    <property type="evidence" value="ECO:0007669"/>
    <property type="project" value="UniProtKB-UniRule"/>
</dbReference>
<evidence type="ECO:0000256" key="13">
    <source>
        <dbReference type="ARBA" id="ARBA00030544"/>
    </source>
</evidence>
<dbReference type="HAMAP" id="MF_01285">
    <property type="entry name" value="Riboflavin_kinase"/>
    <property type="match status" value="1"/>
</dbReference>
<evidence type="ECO:0000256" key="15">
    <source>
        <dbReference type="ARBA" id="ARBA00047857"/>
    </source>
</evidence>
<organism evidence="18 19">
    <name type="scientific">Methanopyrus kandleri</name>
    <dbReference type="NCBI Taxonomy" id="2320"/>
    <lineage>
        <taxon>Archaea</taxon>
        <taxon>Methanobacteriati</taxon>
        <taxon>Methanobacteriota</taxon>
        <taxon>Methanomada group</taxon>
        <taxon>Methanopyri</taxon>
        <taxon>Methanopyrales</taxon>
        <taxon>Methanopyraceae</taxon>
        <taxon>Methanopyrus</taxon>
    </lineage>
</organism>